<sequence>MEPENEIGRFTTPLISSVNDVGTKQQHQQQRENTETSGGIRNLKPIWVTQMPRDKAGDNFDIPCTFTSSLTPGALIEYAMRLQFPSEPNLLFS</sequence>
<gene>
    <name evidence="2" type="ORF">C5167_042914</name>
</gene>
<dbReference type="Gramene" id="RZC80339">
    <property type="protein sequence ID" value="RZC80339"/>
    <property type="gene ID" value="C5167_042914"/>
</dbReference>
<evidence type="ECO:0000256" key="1">
    <source>
        <dbReference type="SAM" id="MobiDB-lite"/>
    </source>
</evidence>
<evidence type="ECO:0000313" key="3">
    <source>
        <dbReference type="Proteomes" id="UP000316621"/>
    </source>
</evidence>
<dbReference type="EMBL" id="CM010724">
    <property type="protein sequence ID" value="RZC80339.1"/>
    <property type="molecule type" value="Genomic_DNA"/>
</dbReference>
<accession>A0A4Y7L7S3</accession>
<dbReference type="Proteomes" id="UP000316621">
    <property type="component" value="Chromosome 10"/>
</dbReference>
<name>A0A4Y7L7S3_PAPSO</name>
<evidence type="ECO:0000313" key="2">
    <source>
        <dbReference type="EMBL" id="RZC80339.1"/>
    </source>
</evidence>
<proteinExistence type="predicted"/>
<feature type="compositionally biased region" description="Polar residues" evidence="1">
    <location>
        <begin position="13"/>
        <end position="28"/>
    </location>
</feature>
<reference evidence="2 3" key="1">
    <citation type="journal article" date="2018" name="Science">
        <title>The opium poppy genome and morphinan production.</title>
        <authorList>
            <person name="Guo L."/>
            <person name="Winzer T."/>
            <person name="Yang X."/>
            <person name="Li Y."/>
            <person name="Ning Z."/>
            <person name="He Z."/>
            <person name="Teodor R."/>
            <person name="Lu Y."/>
            <person name="Bowser T.A."/>
            <person name="Graham I.A."/>
            <person name="Ye K."/>
        </authorList>
    </citation>
    <scope>NUCLEOTIDE SEQUENCE [LARGE SCALE GENOMIC DNA]</scope>
    <source>
        <strain evidence="3">cv. HN1</strain>
        <tissue evidence="2">Leaves</tissue>
    </source>
</reference>
<keyword evidence="3" id="KW-1185">Reference proteome</keyword>
<dbReference type="AlphaFoldDB" id="A0A4Y7L7S3"/>
<protein>
    <submittedName>
        <fullName evidence="2">Uncharacterized protein</fullName>
    </submittedName>
</protein>
<feature type="region of interest" description="Disordered" evidence="1">
    <location>
        <begin position="1"/>
        <end position="46"/>
    </location>
</feature>
<organism evidence="2 3">
    <name type="scientific">Papaver somniferum</name>
    <name type="common">Opium poppy</name>
    <dbReference type="NCBI Taxonomy" id="3469"/>
    <lineage>
        <taxon>Eukaryota</taxon>
        <taxon>Viridiplantae</taxon>
        <taxon>Streptophyta</taxon>
        <taxon>Embryophyta</taxon>
        <taxon>Tracheophyta</taxon>
        <taxon>Spermatophyta</taxon>
        <taxon>Magnoliopsida</taxon>
        <taxon>Ranunculales</taxon>
        <taxon>Papaveraceae</taxon>
        <taxon>Papaveroideae</taxon>
        <taxon>Papaver</taxon>
    </lineage>
</organism>